<accession>A0ABP0B6D2</accession>
<evidence type="ECO:0000256" key="3">
    <source>
        <dbReference type="ARBA" id="ARBA00023163"/>
    </source>
</evidence>
<keyword evidence="8" id="KW-1185">Reference proteome</keyword>
<evidence type="ECO:0000259" key="6">
    <source>
        <dbReference type="SMART" id="SM00906"/>
    </source>
</evidence>
<feature type="compositionally biased region" description="Low complexity" evidence="5">
    <location>
        <begin position="503"/>
        <end position="519"/>
    </location>
</feature>
<dbReference type="EMBL" id="CAWUHB010000009">
    <property type="protein sequence ID" value="CAK7214874.1"/>
    <property type="molecule type" value="Genomic_DNA"/>
</dbReference>
<proteinExistence type="predicted"/>
<dbReference type="InterPro" id="IPR007219">
    <property type="entry name" value="XnlR_reg_dom"/>
</dbReference>
<feature type="region of interest" description="Disordered" evidence="5">
    <location>
        <begin position="184"/>
        <end position="210"/>
    </location>
</feature>
<name>A0ABP0B6D2_9PEZI</name>
<evidence type="ECO:0000313" key="7">
    <source>
        <dbReference type="EMBL" id="CAK7214874.1"/>
    </source>
</evidence>
<dbReference type="CDD" id="cd12148">
    <property type="entry name" value="fungal_TF_MHR"/>
    <property type="match status" value="1"/>
</dbReference>
<keyword evidence="3" id="KW-0804">Transcription</keyword>
<protein>
    <recommendedName>
        <fullName evidence="6">Xylanolytic transcriptional activator regulatory domain-containing protein</fullName>
    </recommendedName>
</protein>
<comment type="caution">
    <text evidence="7">The sequence shown here is derived from an EMBL/GenBank/DDBJ whole genome shotgun (WGS) entry which is preliminary data.</text>
</comment>
<dbReference type="CDD" id="cd00067">
    <property type="entry name" value="GAL4"/>
    <property type="match status" value="1"/>
</dbReference>
<feature type="compositionally biased region" description="Polar residues" evidence="5">
    <location>
        <begin position="200"/>
        <end position="209"/>
    </location>
</feature>
<dbReference type="Proteomes" id="UP001642405">
    <property type="component" value="Unassembled WGS sequence"/>
</dbReference>
<evidence type="ECO:0000256" key="4">
    <source>
        <dbReference type="ARBA" id="ARBA00023242"/>
    </source>
</evidence>
<feature type="domain" description="Xylanolytic transcriptional activator regulatory" evidence="6">
    <location>
        <begin position="359"/>
        <end position="433"/>
    </location>
</feature>
<keyword evidence="1" id="KW-0805">Transcription regulation</keyword>
<dbReference type="Pfam" id="PF04082">
    <property type="entry name" value="Fungal_trans"/>
    <property type="match status" value="1"/>
</dbReference>
<evidence type="ECO:0000256" key="5">
    <source>
        <dbReference type="SAM" id="MobiDB-lite"/>
    </source>
</evidence>
<dbReference type="PANTHER" id="PTHR47424">
    <property type="entry name" value="REGULATORY PROTEIN GAL4"/>
    <property type="match status" value="1"/>
</dbReference>
<dbReference type="InterPro" id="IPR001138">
    <property type="entry name" value="Zn2Cys6_DnaBD"/>
</dbReference>
<dbReference type="SMART" id="SM00906">
    <property type="entry name" value="Fungal_trans"/>
    <property type="match status" value="1"/>
</dbReference>
<evidence type="ECO:0000313" key="8">
    <source>
        <dbReference type="Proteomes" id="UP001642405"/>
    </source>
</evidence>
<keyword evidence="4" id="KW-0539">Nucleus</keyword>
<gene>
    <name evidence="7" type="ORF">SCUCBS95973_002283</name>
</gene>
<dbReference type="InterPro" id="IPR051127">
    <property type="entry name" value="Fungal_SecMet_Regulators"/>
</dbReference>
<feature type="region of interest" description="Disordered" evidence="5">
    <location>
        <begin position="499"/>
        <end position="524"/>
    </location>
</feature>
<evidence type="ECO:0000256" key="1">
    <source>
        <dbReference type="ARBA" id="ARBA00023015"/>
    </source>
</evidence>
<feature type="region of interest" description="Disordered" evidence="5">
    <location>
        <begin position="101"/>
        <end position="121"/>
    </location>
</feature>
<keyword evidence="2" id="KW-0238">DNA-binding</keyword>
<sequence>MEHQPVLSSVSPVSPAHRRSRVAVACDLCRKRKIKRHLTCVYQEPQQRVQVTQAYLTKLLCRVDDLQRSRATPGSGLAEDDGQDVEMDDGGVGDVVGDVVGSTDSPVSSPPSSVPSIPSVPATTTATTDCPVDCPVDAMVCVGPSPETSTASASYYGQSSTLSFLRSLQSTVFRGDVGAESNNININNNSSTPAGVYPAQPSSRNTHASTVPPPLPLKYQFLPPRATADHLVNVYFSHVSDLYTVLHEPSFRRAYEQLWLPEDPASSSHSTLHHDALWLCTMNCVLALACVFSDRLRPEDSKSMAHTLYSQARDLCPLDDDVDRQPGKGSTAGVAGVARVQALLLMGQYLQSTSEVNRCWNVFGMAIRVAQGMGLHLHENNNSSRVPPLERELRRRCWCGCLVMDTVLAMTFGRPLMISAEHYYDYEGTEADTCNSPSPAPQQPGLLLFTHKLKLYLVLQRVLRTFYQTKDSGSCGSMAELDQQLHAWQAQLPASLRMDIDHASPGPSPETETPSTTASIRSSSERPRHILYARYLAVRIMLTRPSLAMVARASGPTNATPRLLLLAPLEQSFARSAAETCIATAKHLLEHIHTHLVVAERPAPLGASWYNTHSVFSATLVLFAAQTIAALRPLVVEGRHWADGIEVMRLLAERFTPAHTCLSIMETFHRHLNGGSGTDNTASNMATTQAADSAPLPDEAAASFFPHVPGYFTPVPSGDWFDFASFSGFDDVFAQDIRW</sequence>
<dbReference type="PANTHER" id="PTHR47424:SF3">
    <property type="entry name" value="REGULATORY PROTEIN GAL4"/>
    <property type="match status" value="1"/>
</dbReference>
<reference evidence="7 8" key="1">
    <citation type="submission" date="2024-01" db="EMBL/GenBank/DDBJ databases">
        <authorList>
            <person name="Allen C."/>
            <person name="Tagirdzhanova G."/>
        </authorList>
    </citation>
    <scope>NUCLEOTIDE SEQUENCE [LARGE SCALE GENOMIC DNA]</scope>
</reference>
<evidence type="ECO:0000256" key="2">
    <source>
        <dbReference type="ARBA" id="ARBA00023125"/>
    </source>
</evidence>
<organism evidence="7 8">
    <name type="scientific">Sporothrix curviconia</name>
    <dbReference type="NCBI Taxonomy" id="1260050"/>
    <lineage>
        <taxon>Eukaryota</taxon>
        <taxon>Fungi</taxon>
        <taxon>Dikarya</taxon>
        <taxon>Ascomycota</taxon>
        <taxon>Pezizomycotina</taxon>
        <taxon>Sordariomycetes</taxon>
        <taxon>Sordariomycetidae</taxon>
        <taxon>Ophiostomatales</taxon>
        <taxon>Ophiostomataceae</taxon>
        <taxon>Sporothrix</taxon>
    </lineage>
</organism>